<dbReference type="EMBL" id="KV907494">
    <property type="protein sequence ID" value="OOG00082.1"/>
    <property type="molecule type" value="Genomic_DNA"/>
</dbReference>
<dbReference type="VEuPathDB" id="FungiDB:ASPCADRAFT_203968"/>
<proteinExistence type="predicted"/>
<keyword evidence="2" id="KW-1185">Reference proteome</keyword>
<sequence length="70" mass="7571">MDMNLAYPSQTHRSHGGVVYKSCVLAGEAHSSVSEAEFKAFCSAIDVTRFLVYLSLNSVTQRSTKSGIDA</sequence>
<evidence type="ECO:0000313" key="2">
    <source>
        <dbReference type="Proteomes" id="UP000188318"/>
    </source>
</evidence>
<gene>
    <name evidence="1" type="ORF">ASPCADRAFT_203968</name>
</gene>
<reference evidence="2" key="1">
    <citation type="journal article" date="2017" name="Genome Biol.">
        <title>Comparative genomics reveals high biological diversity and specific adaptations in the industrially and medically important fungal genus Aspergillus.</title>
        <authorList>
            <person name="de Vries R.P."/>
            <person name="Riley R."/>
            <person name="Wiebenga A."/>
            <person name="Aguilar-Osorio G."/>
            <person name="Amillis S."/>
            <person name="Uchima C.A."/>
            <person name="Anderluh G."/>
            <person name="Asadollahi M."/>
            <person name="Askin M."/>
            <person name="Barry K."/>
            <person name="Battaglia E."/>
            <person name="Bayram O."/>
            <person name="Benocci T."/>
            <person name="Braus-Stromeyer S.A."/>
            <person name="Caldana C."/>
            <person name="Canovas D."/>
            <person name="Cerqueira G.C."/>
            <person name="Chen F."/>
            <person name="Chen W."/>
            <person name="Choi C."/>
            <person name="Clum A."/>
            <person name="Dos Santos R.A."/>
            <person name="Damasio A.R."/>
            <person name="Diallinas G."/>
            <person name="Emri T."/>
            <person name="Fekete E."/>
            <person name="Flipphi M."/>
            <person name="Freyberg S."/>
            <person name="Gallo A."/>
            <person name="Gournas C."/>
            <person name="Habgood R."/>
            <person name="Hainaut M."/>
            <person name="Harispe M.L."/>
            <person name="Henrissat B."/>
            <person name="Hilden K.S."/>
            <person name="Hope R."/>
            <person name="Hossain A."/>
            <person name="Karabika E."/>
            <person name="Karaffa L."/>
            <person name="Karanyi Z."/>
            <person name="Krasevec N."/>
            <person name="Kuo A."/>
            <person name="Kusch H."/>
            <person name="LaButti K."/>
            <person name="Lagendijk E.L."/>
            <person name="Lapidus A."/>
            <person name="Levasseur A."/>
            <person name="Lindquist E."/>
            <person name="Lipzen A."/>
            <person name="Logrieco A.F."/>
            <person name="MacCabe A."/>
            <person name="Maekelae M.R."/>
            <person name="Malavazi I."/>
            <person name="Melin P."/>
            <person name="Meyer V."/>
            <person name="Mielnichuk N."/>
            <person name="Miskei M."/>
            <person name="Molnar A.P."/>
            <person name="Mule G."/>
            <person name="Ngan C.Y."/>
            <person name="Orejas M."/>
            <person name="Orosz E."/>
            <person name="Ouedraogo J.P."/>
            <person name="Overkamp K.M."/>
            <person name="Park H.-S."/>
            <person name="Perrone G."/>
            <person name="Piumi F."/>
            <person name="Punt P.J."/>
            <person name="Ram A.F."/>
            <person name="Ramon A."/>
            <person name="Rauscher S."/>
            <person name="Record E."/>
            <person name="Riano-Pachon D.M."/>
            <person name="Robert V."/>
            <person name="Roehrig J."/>
            <person name="Ruller R."/>
            <person name="Salamov A."/>
            <person name="Salih N.S."/>
            <person name="Samson R.A."/>
            <person name="Sandor E."/>
            <person name="Sanguinetti M."/>
            <person name="Schuetze T."/>
            <person name="Sepcic K."/>
            <person name="Shelest E."/>
            <person name="Sherlock G."/>
            <person name="Sophianopoulou V."/>
            <person name="Squina F.M."/>
            <person name="Sun H."/>
            <person name="Susca A."/>
            <person name="Todd R.B."/>
            <person name="Tsang A."/>
            <person name="Unkles S.E."/>
            <person name="van de Wiele N."/>
            <person name="van Rossen-Uffink D."/>
            <person name="Oliveira J.V."/>
            <person name="Vesth T.C."/>
            <person name="Visser J."/>
            <person name="Yu J.-H."/>
            <person name="Zhou M."/>
            <person name="Andersen M.R."/>
            <person name="Archer D.B."/>
            <person name="Baker S.E."/>
            <person name="Benoit I."/>
            <person name="Brakhage A.A."/>
            <person name="Braus G.H."/>
            <person name="Fischer R."/>
            <person name="Frisvad J.C."/>
            <person name="Goldman G.H."/>
            <person name="Houbraken J."/>
            <person name="Oakley B."/>
            <person name="Pocsi I."/>
            <person name="Scazzocchio C."/>
            <person name="Seiboth B."/>
            <person name="vanKuyk P.A."/>
            <person name="Wortman J."/>
            <person name="Dyer P.S."/>
            <person name="Grigoriev I.V."/>
        </authorList>
    </citation>
    <scope>NUCLEOTIDE SEQUENCE [LARGE SCALE GENOMIC DNA]</scope>
    <source>
        <strain evidence="2">ITEM 5010</strain>
    </source>
</reference>
<organism evidence="1 2">
    <name type="scientific">Aspergillus carbonarius (strain ITEM 5010)</name>
    <dbReference type="NCBI Taxonomy" id="602072"/>
    <lineage>
        <taxon>Eukaryota</taxon>
        <taxon>Fungi</taxon>
        <taxon>Dikarya</taxon>
        <taxon>Ascomycota</taxon>
        <taxon>Pezizomycotina</taxon>
        <taxon>Eurotiomycetes</taxon>
        <taxon>Eurotiomycetidae</taxon>
        <taxon>Eurotiales</taxon>
        <taxon>Aspergillaceae</taxon>
        <taxon>Aspergillus</taxon>
        <taxon>Aspergillus subgen. Circumdati</taxon>
    </lineage>
</organism>
<dbReference type="Proteomes" id="UP000188318">
    <property type="component" value="Unassembled WGS sequence"/>
</dbReference>
<evidence type="ECO:0000313" key="1">
    <source>
        <dbReference type="EMBL" id="OOG00082.1"/>
    </source>
</evidence>
<name>A0A1R3S051_ASPC5</name>
<protein>
    <submittedName>
        <fullName evidence="1">Uncharacterized protein</fullName>
    </submittedName>
</protein>
<accession>A0A1R3S051</accession>
<dbReference type="AlphaFoldDB" id="A0A1R3S051"/>